<comment type="caution">
    <text evidence="2">The sequence shown here is derived from an EMBL/GenBank/DDBJ whole genome shotgun (WGS) entry which is preliminary data.</text>
</comment>
<dbReference type="GO" id="GO:0032040">
    <property type="term" value="C:small-subunit processome"/>
    <property type="evidence" value="ECO:0007669"/>
    <property type="project" value="InterPro"/>
</dbReference>
<reference evidence="2 3" key="1">
    <citation type="submission" date="2014-04" db="EMBL/GenBank/DDBJ databases">
        <title>A new species of microsporidia sheds light on the evolution of extreme parasitism.</title>
        <authorList>
            <person name="Haag K.L."/>
            <person name="James T.Y."/>
            <person name="Larsson R."/>
            <person name="Schaer T.M."/>
            <person name="Refardt D."/>
            <person name="Pombert J.-F."/>
            <person name="Ebert D."/>
        </authorList>
    </citation>
    <scope>NUCLEOTIDE SEQUENCE [LARGE SCALE GENOMIC DNA]</scope>
    <source>
        <strain evidence="2 3">UGP3</strain>
        <tissue evidence="2">Spores</tissue>
    </source>
</reference>
<organism evidence="2 3">
    <name type="scientific">Mitosporidium daphniae</name>
    <dbReference type="NCBI Taxonomy" id="1485682"/>
    <lineage>
        <taxon>Eukaryota</taxon>
        <taxon>Fungi</taxon>
        <taxon>Fungi incertae sedis</taxon>
        <taxon>Microsporidia</taxon>
        <taxon>Mitosporidium</taxon>
    </lineage>
</organism>
<keyword evidence="3" id="KW-1185">Reference proteome</keyword>
<evidence type="ECO:0000313" key="3">
    <source>
        <dbReference type="Proteomes" id="UP000029725"/>
    </source>
</evidence>
<dbReference type="AlphaFoldDB" id="A0A098VNT2"/>
<feature type="domain" description="WDR36/Utp21 C-terminal" evidence="1">
    <location>
        <begin position="9"/>
        <end position="64"/>
    </location>
</feature>
<sequence length="99" mass="10997">MVLNPVFQDDGLVSLSAPNSSFWNQLVNLDRIKEQSKPAQPVKPESIPFFLDKQSLNAVSGAKEFEKTAKKMPCSPDVWYTELEALLMSQSDNCNGLHG</sequence>
<dbReference type="GeneID" id="25260647"/>
<dbReference type="VEuPathDB" id="MicrosporidiaDB:DI09_6p180"/>
<dbReference type="HOGENOM" id="CLU_2320933_0_0_1"/>
<dbReference type="OrthoDB" id="10250769at2759"/>
<proteinExistence type="predicted"/>
<evidence type="ECO:0000313" key="2">
    <source>
        <dbReference type="EMBL" id="KGG50434.1"/>
    </source>
</evidence>
<dbReference type="Proteomes" id="UP000029725">
    <property type="component" value="Unassembled WGS sequence"/>
</dbReference>
<gene>
    <name evidence="2" type="ORF">DI09_6p180</name>
</gene>
<accession>A0A098VNT2</accession>
<dbReference type="RefSeq" id="XP_013236861.1">
    <property type="nucleotide sequence ID" value="XM_013381407.1"/>
</dbReference>
<evidence type="ECO:0000259" key="1">
    <source>
        <dbReference type="Pfam" id="PF04192"/>
    </source>
</evidence>
<dbReference type="EMBL" id="JMKJ01000579">
    <property type="protein sequence ID" value="KGG50434.1"/>
    <property type="molecule type" value="Genomic_DNA"/>
</dbReference>
<dbReference type="Pfam" id="PF04192">
    <property type="entry name" value="Utp21"/>
    <property type="match status" value="1"/>
</dbReference>
<dbReference type="InterPro" id="IPR007319">
    <property type="entry name" value="WDR36/Utp21_C"/>
</dbReference>
<protein>
    <recommendedName>
        <fullName evidence="1">WDR36/Utp21 C-terminal domain-containing protein</fullName>
    </recommendedName>
</protein>
<dbReference type="GO" id="GO:0006364">
    <property type="term" value="P:rRNA processing"/>
    <property type="evidence" value="ECO:0007669"/>
    <property type="project" value="InterPro"/>
</dbReference>
<name>A0A098VNT2_9MICR</name>